<comment type="similarity">
    <text evidence="2">Belongs to the multi antimicrobial extrusion (MATE) (TC 2.A.66.1) family.</text>
</comment>
<evidence type="ECO:0000313" key="9">
    <source>
        <dbReference type="EMBL" id="RFA17407.1"/>
    </source>
</evidence>
<evidence type="ECO:0000256" key="1">
    <source>
        <dbReference type="ARBA" id="ARBA00004651"/>
    </source>
</evidence>
<dbReference type="CDD" id="cd13136">
    <property type="entry name" value="MATE_DinF_like"/>
    <property type="match status" value="1"/>
</dbReference>
<dbReference type="NCBIfam" id="TIGR00797">
    <property type="entry name" value="matE"/>
    <property type="match status" value="1"/>
</dbReference>
<evidence type="ECO:0000256" key="5">
    <source>
        <dbReference type="ARBA" id="ARBA00022692"/>
    </source>
</evidence>
<feature type="transmembrane region" description="Helical" evidence="8">
    <location>
        <begin position="132"/>
        <end position="156"/>
    </location>
</feature>
<dbReference type="RefSeq" id="WP_116409899.1">
    <property type="nucleotide sequence ID" value="NZ_NBXB01000002.1"/>
</dbReference>
<feature type="transmembrane region" description="Helical" evidence="8">
    <location>
        <begin position="313"/>
        <end position="336"/>
    </location>
</feature>
<comment type="subcellular location">
    <subcellularLocation>
        <location evidence="1">Cell membrane</location>
        <topology evidence="1">Multi-pass membrane protein</topology>
    </subcellularLocation>
</comment>
<dbReference type="PIRSF" id="PIRSF006603">
    <property type="entry name" value="DinF"/>
    <property type="match status" value="1"/>
</dbReference>
<feature type="transmembrane region" description="Helical" evidence="8">
    <location>
        <begin position="378"/>
        <end position="401"/>
    </location>
</feature>
<keyword evidence="5 8" id="KW-0812">Transmembrane</keyword>
<sequence length="443" mass="44588">MPTPPAPSLDRDILRLAVPALGALVAEPLFLLTDTALIGHLGEVPLAALGIASAIVQTVIGLLIFLAYATTPAVARRMGAGDRTGAIRAGIDGLWLALGLGVVVVVLGLLFARPVVGLFTGDPDVAADAVTYLTVSLAGLPAMLLVIAATGLLRGLQDTRTPLIVAVAGFAANAGLNAVFIYGFGWGIAGSAAGTVVAQWAMAAVYIVIAVRESGARLRPGLDGALSAATSGAWLFVRTASLRAAILATVAVAATFGTAELGAFQIALTLFTTLAFVLDALAIAGQSMIGHGLGAGDLERVGLVTRRLVRWGWGVGALLGAGIALVAALGLLGPVFTSSPDVAAALALTALAMGFGIPLAGYVFVLDGVLIGAGDSRYLALSGLVNVGVYAPLLALVVLFAPGGDAGLVWLWAAFGYGYIGARALTLGLRARTDRWMVAGAPA</sequence>
<evidence type="ECO:0000313" key="10">
    <source>
        <dbReference type="Proteomes" id="UP000256541"/>
    </source>
</evidence>
<protein>
    <submittedName>
        <fullName evidence="9">MATE family efflux transporter</fullName>
    </submittedName>
</protein>
<dbReference type="OrthoDB" id="5242355at2"/>
<dbReference type="EMBL" id="NBXB01000002">
    <property type="protein sequence ID" value="RFA17407.1"/>
    <property type="molecule type" value="Genomic_DNA"/>
</dbReference>
<dbReference type="PANTHER" id="PTHR42893:SF46">
    <property type="entry name" value="PROTEIN DETOXIFICATION 44, CHLOROPLASTIC"/>
    <property type="match status" value="1"/>
</dbReference>
<feature type="transmembrane region" description="Helical" evidence="8">
    <location>
        <begin position="232"/>
        <end position="256"/>
    </location>
</feature>
<keyword evidence="6 8" id="KW-1133">Transmembrane helix</keyword>
<organism evidence="9 10">
    <name type="scientific">Subtercola boreus</name>
    <dbReference type="NCBI Taxonomy" id="120213"/>
    <lineage>
        <taxon>Bacteria</taxon>
        <taxon>Bacillati</taxon>
        <taxon>Actinomycetota</taxon>
        <taxon>Actinomycetes</taxon>
        <taxon>Micrococcales</taxon>
        <taxon>Microbacteriaceae</taxon>
        <taxon>Subtercola</taxon>
    </lineage>
</organism>
<gene>
    <name evidence="9" type="ORF">B7R22_00610</name>
</gene>
<name>A0A3E0W881_9MICO</name>
<feature type="transmembrane region" description="Helical" evidence="8">
    <location>
        <begin position="44"/>
        <end position="68"/>
    </location>
</feature>
<evidence type="ECO:0000256" key="3">
    <source>
        <dbReference type="ARBA" id="ARBA00022448"/>
    </source>
</evidence>
<dbReference type="InterPro" id="IPR048279">
    <property type="entry name" value="MdtK-like"/>
</dbReference>
<dbReference type="GO" id="GO:0042910">
    <property type="term" value="F:xenobiotic transmembrane transporter activity"/>
    <property type="evidence" value="ECO:0007669"/>
    <property type="project" value="InterPro"/>
</dbReference>
<dbReference type="Pfam" id="PF01554">
    <property type="entry name" value="MatE"/>
    <property type="match status" value="2"/>
</dbReference>
<evidence type="ECO:0000256" key="2">
    <source>
        <dbReference type="ARBA" id="ARBA00010199"/>
    </source>
</evidence>
<dbReference type="AlphaFoldDB" id="A0A3E0W881"/>
<dbReference type="InterPro" id="IPR002528">
    <property type="entry name" value="MATE_fam"/>
</dbReference>
<keyword evidence="3" id="KW-0813">Transport</keyword>
<dbReference type="InterPro" id="IPR044644">
    <property type="entry name" value="DinF-like"/>
</dbReference>
<evidence type="ECO:0000256" key="7">
    <source>
        <dbReference type="ARBA" id="ARBA00023136"/>
    </source>
</evidence>
<comment type="caution">
    <text evidence="9">The sequence shown here is derived from an EMBL/GenBank/DDBJ whole genome shotgun (WGS) entry which is preliminary data.</text>
</comment>
<feature type="transmembrane region" description="Helical" evidence="8">
    <location>
        <begin position="188"/>
        <end position="211"/>
    </location>
</feature>
<reference evidence="9 10" key="1">
    <citation type="submission" date="2017-04" db="EMBL/GenBank/DDBJ databases">
        <title>Comparative genome analysis of Subtercola boreus.</title>
        <authorList>
            <person name="Cho Y.-J."/>
            <person name="Cho A."/>
            <person name="Kim O.-S."/>
            <person name="Lee J.-I."/>
        </authorList>
    </citation>
    <scope>NUCLEOTIDE SEQUENCE [LARGE SCALE GENOMIC DNA]</scope>
    <source>
        <strain evidence="9 10">P27479</strain>
    </source>
</reference>
<evidence type="ECO:0000256" key="8">
    <source>
        <dbReference type="SAM" id="Phobius"/>
    </source>
</evidence>
<feature type="transmembrane region" description="Helical" evidence="8">
    <location>
        <begin position="407"/>
        <end position="429"/>
    </location>
</feature>
<evidence type="ECO:0000256" key="4">
    <source>
        <dbReference type="ARBA" id="ARBA00022475"/>
    </source>
</evidence>
<dbReference type="GO" id="GO:0015297">
    <property type="term" value="F:antiporter activity"/>
    <property type="evidence" value="ECO:0007669"/>
    <property type="project" value="InterPro"/>
</dbReference>
<feature type="transmembrane region" description="Helical" evidence="8">
    <location>
        <begin position="89"/>
        <end position="112"/>
    </location>
</feature>
<feature type="transmembrane region" description="Helical" evidence="8">
    <location>
        <begin position="12"/>
        <end position="32"/>
    </location>
</feature>
<keyword evidence="7 8" id="KW-0472">Membrane</keyword>
<feature type="transmembrane region" description="Helical" evidence="8">
    <location>
        <begin position="262"/>
        <end position="284"/>
    </location>
</feature>
<feature type="transmembrane region" description="Helical" evidence="8">
    <location>
        <begin position="163"/>
        <end position="182"/>
    </location>
</feature>
<proteinExistence type="inferred from homology"/>
<dbReference type="Proteomes" id="UP000256541">
    <property type="component" value="Unassembled WGS sequence"/>
</dbReference>
<feature type="transmembrane region" description="Helical" evidence="8">
    <location>
        <begin position="342"/>
        <end position="366"/>
    </location>
</feature>
<dbReference type="PANTHER" id="PTHR42893">
    <property type="entry name" value="PROTEIN DETOXIFICATION 44, CHLOROPLASTIC-RELATED"/>
    <property type="match status" value="1"/>
</dbReference>
<dbReference type="GO" id="GO:0005886">
    <property type="term" value="C:plasma membrane"/>
    <property type="evidence" value="ECO:0007669"/>
    <property type="project" value="UniProtKB-SubCell"/>
</dbReference>
<keyword evidence="4" id="KW-1003">Cell membrane</keyword>
<evidence type="ECO:0000256" key="6">
    <source>
        <dbReference type="ARBA" id="ARBA00022989"/>
    </source>
</evidence>
<accession>A0A3E0W881</accession>